<protein>
    <submittedName>
        <fullName evidence="1">Uncharacterized protein</fullName>
    </submittedName>
</protein>
<dbReference type="AlphaFoldDB" id="A0AAV3A1I6"/>
<sequence>MASWNQRLAHLPILDYVHVMSWALKEPTMVLKASVIQRCFTIVNVFTCHAILLNIIRHVLENGNDHSTPYLLHNKGAKTVYKMFPS</sequence>
<dbReference type="EMBL" id="DYDO01000009">
    <property type="protein sequence ID" value="DBA18785.1"/>
    <property type="molecule type" value="Genomic_DNA"/>
</dbReference>
<comment type="caution">
    <text evidence="1">The sequence shown here is derived from an EMBL/GenBank/DDBJ whole genome shotgun (WGS) entry which is preliminary data.</text>
</comment>
<gene>
    <name evidence="1" type="ORF">GDO54_016994</name>
</gene>
<accession>A0AAV3A1I6</accession>
<organism evidence="1 2">
    <name type="scientific">Pyxicephalus adspersus</name>
    <name type="common">African bullfrog</name>
    <dbReference type="NCBI Taxonomy" id="30357"/>
    <lineage>
        <taxon>Eukaryota</taxon>
        <taxon>Metazoa</taxon>
        <taxon>Chordata</taxon>
        <taxon>Craniata</taxon>
        <taxon>Vertebrata</taxon>
        <taxon>Euteleostomi</taxon>
        <taxon>Amphibia</taxon>
        <taxon>Batrachia</taxon>
        <taxon>Anura</taxon>
        <taxon>Neobatrachia</taxon>
        <taxon>Ranoidea</taxon>
        <taxon>Pyxicephalidae</taxon>
        <taxon>Pyxicephalinae</taxon>
        <taxon>Pyxicephalus</taxon>
    </lineage>
</organism>
<keyword evidence="2" id="KW-1185">Reference proteome</keyword>
<dbReference type="Proteomes" id="UP001181693">
    <property type="component" value="Unassembled WGS sequence"/>
</dbReference>
<evidence type="ECO:0000313" key="1">
    <source>
        <dbReference type="EMBL" id="DBA18785.1"/>
    </source>
</evidence>
<proteinExistence type="predicted"/>
<name>A0AAV3A1I6_PYXAD</name>
<reference evidence="1" key="1">
    <citation type="thesis" date="2020" institute="ProQuest LLC" country="789 East Eisenhower Parkway, Ann Arbor, MI, USA">
        <title>Comparative Genomics and Chromosome Evolution.</title>
        <authorList>
            <person name="Mudd A.B."/>
        </authorList>
    </citation>
    <scope>NUCLEOTIDE SEQUENCE</scope>
    <source>
        <strain evidence="1">1538</strain>
        <tissue evidence="1">Blood</tissue>
    </source>
</reference>
<evidence type="ECO:0000313" key="2">
    <source>
        <dbReference type="Proteomes" id="UP001181693"/>
    </source>
</evidence>